<dbReference type="EMBL" id="LT629710">
    <property type="protein sequence ID" value="SDP17859.1"/>
    <property type="molecule type" value="Genomic_DNA"/>
</dbReference>
<keyword evidence="1" id="KW-0678">Repressor</keyword>
<dbReference type="OrthoDB" id="3595338at2"/>
<dbReference type="InterPro" id="IPR028082">
    <property type="entry name" value="Peripla_BP_I"/>
</dbReference>
<dbReference type="Gene3D" id="1.10.260.40">
    <property type="entry name" value="lambda repressor-like DNA-binding domains"/>
    <property type="match status" value="1"/>
</dbReference>
<dbReference type="SMART" id="SM00354">
    <property type="entry name" value="HTH_LACI"/>
    <property type="match status" value="1"/>
</dbReference>
<dbReference type="Gene3D" id="3.40.50.2300">
    <property type="match status" value="2"/>
</dbReference>
<dbReference type="SUPFAM" id="SSF53822">
    <property type="entry name" value="Periplasmic binding protein-like I"/>
    <property type="match status" value="1"/>
</dbReference>
<dbReference type="GO" id="GO:0003700">
    <property type="term" value="F:DNA-binding transcription factor activity"/>
    <property type="evidence" value="ECO:0007669"/>
    <property type="project" value="TreeGrafter"/>
</dbReference>
<name>A0A1H0QM99_9ACTN</name>
<dbReference type="GO" id="GO:0000976">
    <property type="term" value="F:transcription cis-regulatory region binding"/>
    <property type="evidence" value="ECO:0007669"/>
    <property type="project" value="TreeGrafter"/>
</dbReference>
<evidence type="ECO:0000256" key="3">
    <source>
        <dbReference type="ARBA" id="ARBA00023125"/>
    </source>
</evidence>
<evidence type="ECO:0000313" key="7">
    <source>
        <dbReference type="Proteomes" id="UP000198741"/>
    </source>
</evidence>
<proteinExistence type="predicted"/>
<dbReference type="PANTHER" id="PTHR30146">
    <property type="entry name" value="LACI-RELATED TRANSCRIPTIONAL REPRESSOR"/>
    <property type="match status" value="1"/>
</dbReference>
<keyword evidence="4" id="KW-0804">Transcription</keyword>
<accession>A0A1H0QM99</accession>
<dbReference type="Pfam" id="PF13377">
    <property type="entry name" value="Peripla_BP_3"/>
    <property type="match status" value="1"/>
</dbReference>
<dbReference type="STRING" id="1090615.SAMN04515671_3134"/>
<keyword evidence="3" id="KW-0238">DNA-binding</keyword>
<sequence>MTTMADVARRAGVSVSTVSHVVNQTRFINPDTKSRVLEAIEETGFMVNPVARALTGASTATIGLAMSAVSNFYFADMVAGIDNAVRAAGNTLLLADTHEDPKEELAIVRSLHQRRVDGILLAPVTGRDGAALKYLRDTKVPSVLVDRCAADDFDQIGVENIRSTALLTEHLIGHGHRRIGLISGVAGVQTTIERTNGYRRALRAHGIRFDKDLLAQGNSDAPQAEAAVRRLLASARPPTALVIGNNHMTIGALRGLRRAGMRVPEDMALGAFDDFDWADVFSPHLTAIAQPIAQIAERAVTMLLERINGVGGPPRTERPAGLFRVRESCGCPAVDDHEDELEQGAAR</sequence>
<dbReference type="Pfam" id="PF00356">
    <property type="entry name" value="LacI"/>
    <property type="match status" value="1"/>
</dbReference>
<gene>
    <name evidence="6" type="ORF">SAMN04515671_3134</name>
</gene>
<evidence type="ECO:0000259" key="5">
    <source>
        <dbReference type="PROSITE" id="PS50932"/>
    </source>
</evidence>
<evidence type="ECO:0000256" key="4">
    <source>
        <dbReference type="ARBA" id="ARBA00023163"/>
    </source>
</evidence>
<dbReference type="InterPro" id="IPR046335">
    <property type="entry name" value="LacI/GalR-like_sensor"/>
</dbReference>
<keyword evidence="2" id="KW-0805">Transcription regulation</keyword>
<reference evidence="6 7" key="1">
    <citation type="submission" date="2016-10" db="EMBL/GenBank/DDBJ databases">
        <authorList>
            <person name="de Groot N.N."/>
        </authorList>
    </citation>
    <scope>NUCLEOTIDE SEQUENCE [LARGE SCALE GENOMIC DNA]</scope>
    <source>
        <strain evidence="7">P4-7,KCTC 19426,CECT 7604</strain>
    </source>
</reference>
<evidence type="ECO:0000256" key="1">
    <source>
        <dbReference type="ARBA" id="ARBA00022491"/>
    </source>
</evidence>
<organism evidence="6 7">
    <name type="scientific">Nakamurella panacisegetis</name>
    <dbReference type="NCBI Taxonomy" id="1090615"/>
    <lineage>
        <taxon>Bacteria</taxon>
        <taxon>Bacillati</taxon>
        <taxon>Actinomycetota</taxon>
        <taxon>Actinomycetes</taxon>
        <taxon>Nakamurellales</taxon>
        <taxon>Nakamurellaceae</taxon>
        <taxon>Nakamurella</taxon>
    </lineage>
</organism>
<dbReference type="CDD" id="cd06267">
    <property type="entry name" value="PBP1_LacI_sugar_binding-like"/>
    <property type="match status" value="1"/>
</dbReference>
<evidence type="ECO:0000313" key="6">
    <source>
        <dbReference type="EMBL" id="SDP17859.1"/>
    </source>
</evidence>
<keyword evidence="7" id="KW-1185">Reference proteome</keyword>
<dbReference type="PROSITE" id="PS50932">
    <property type="entry name" value="HTH_LACI_2"/>
    <property type="match status" value="1"/>
</dbReference>
<dbReference type="Proteomes" id="UP000198741">
    <property type="component" value="Chromosome I"/>
</dbReference>
<dbReference type="InterPro" id="IPR000843">
    <property type="entry name" value="HTH_LacI"/>
</dbReference>
<feature type="domain" description="HTH lacI-type" evidence="5">
    <location>
        <begin position="2"/>
        <end position="56"/>
    </location>
</feature>
<evidence type="ECO:0000256" key="2">
    <source>
        <dbReference type="ARBA" id="ARBA00023015"/>
    </source>
</evidence>
<dbReference type="AlphaFoldDB" id="A0A1H0QM99"/>
<protein>
    <submittedName>
        <fullName evidence="6">Transcriptional regulator, LacI family</fullName>
    </submittedName>
</protein>
<dbReference type="PANTHER" id="PTHR30146:SF148">
    <property type="entry name" value="HTH-TYPE TRANSCRIPTIONAL REPRESSOR PURR-RELATED"/>
    <property type="match status" value="1"/>
</dbReference>
<dbReference type="RefSeq" id="WP_090477344.1">
    <property type="nucleotide sequence ID" value="NZ_LT629710.1"/>
</dbReference>
<dbReference type="PROSITE" id="PS00356">
    <property type="entry name" value="HTH_LACI_1"/>
    <property type="match status" value="1"/>
</dbReference>
<dbReference type="PRINTS" id="PR00036">
    <property type="entry name" value="HTHLACI"/>
</dbReference>
<dbReference type="InterPro" id="IPR010982">
    <property type="entry name" value="Lambda_DNA-bd_dom_sf"/>
</dbReference>
<dbReference type="SUPFAM" id="SSF47413">
    <property type="entry name" value="lambda repressor-like DNA-binding domains"/>
    <property type="match status" value="1"/>
</dbReference>